<evidence type="ECO:0000256" key="2">
    <source>
        <dbReference type="ARBA" id="ARBA00022527"/>
    </source>
</evidence>
<sequence length="667" mass="74289">MLGDSRQALAEVNDSRKRQPPPQPNVSNGTTLNVVFTEEGRVNDADVINTSNDKLKAGRWEKANGAFTRHKSTPKAAQTRVTIGMRLKRWIITGRIGAGSFGETFTAIEEPRGRHDGDEENEMEDIIALSHSSLTSPNLAEVCIKVEQDNKNVLRIEAAALKKIQRCPQVVRYLASGNTGGMNFLVMERLGPNLAELRRGTPFGTFTHFTTLKLGISCLRAIRCVHQLGLIHRDIKPSNFVIGLGGTSDPRTCYLIDFGLARRYRRANGDVRPPRENAGFRGTSRYASLASHRQQELGRVDDIWSLLFMLVEFATGTLPWRKYKEKEEIGRCKEEMIGSGLVQNMPREFRPFLAHIRALHYEDEPAYDFLLSLLERAIERRGYPPDKNFDWEHEDDTLHHMRFHGDGGVTKRLVREHNDAADNSAGGMENSIHKPISCRNASQTPLDIAFVPVPEAININTNRCTSAACLMPPSPRTEEEAEEQGRIGVSDVIVSAVMSRNGDLNDGNHALEAVGALQWNVSSATPNVRADTSALEDKMERVGIERQRRGYGVEHHEAVEKLEVVNLEGSFSPRERVSSMGNSEQVANDAPLRTLPLNKGEEDNISGLTSPRQQQQEEHNAHEIASVKRVSFATDANLVEDTAVTSRRGADEPKEKKKRANCECSVV</sequence>
<keyword evidence="5 9" id="KW-0418">Kinase</keyword>
<accession>A0A3R7K1Y6</accession>
<evidence type="ECO:0000256" key="5">
    <source>
        <dbReference type="ARBA" id="ARBA00022777"/>
    </source>
</evidence>
<evidence type="ECO:0000256" key="6">
    <source>
        <dbReference type="ARBA" id="ARBA00022840"/>
    </source>
</evidence>
<dbReference type="InterPro" id="IPR011009">
    <property type="entry name" value="Kinase-like_dom_sf"/>
</dbReference>
<dbReference type="InterPro" id="IPR047916">
    <property type="entry name" value="TTBK_Asator-like_STKc"/>
</dbReference>
<feature type="region of interest" description="Disordered" evidence="7">
    <location>
        <begin position="593"/>
        <end position="627"/>
    </location>
</feature>
<protein>
    <recommendedName>
        <fullName evidence="1">non-specific serine/threonine protein kinase</fullName>
        <ecNumber evidence="1">2.7.11.1</ecNumber>
    </recommendedName>
</protein>
<dbReference type="PROSITE" id="PS50011">
    <property type="entry name" value="PROTEIN_KINASE_DOM"/>
    <property type="match status" value="1"/>
</dbReference>
<dbReference type="VEuPathDB" id="TriTrypDB:TRSC58_00128"/>
<dbReference type="PANTHER" id="PTHR11909">
    <property type="entry name" value="CASEIN KINASE-RELATED"/>
    <property type="match status" value="1"/>
</dbReference>
<dbReference type="PROSITE" id="PS00108">
    <property type="entry name" value="PROTEIN_KINASE_ST"/>
    <property type="match status" value="1"/>
</dbReference>
<evidence type="ECO:0000313" key="10">
    <source>
        <dbReference type="Proteomes" id="UP000283634"/>
    </source>
</evidence>
<dbReference type="RefSeq" id="XP_029235737.1">
    <property type="nucleotide sequence ID" value="XM_029384423.1"/>
</dbReference>
<dbReference type="SUPFAM" id="SSF56112">
    <property type="entry name" value="Protein kinase-like (PK-like)"/>
    <property type="match status" value="1"/>
</dbReference>
<dbReference type="InterPro" id="IPR050235">
    <property type="entry name" value="CK1_Ser-Thr_kinase"/>
</dbReference>
<evidence type="ECO:0000313" key="9">
    <source>
        <dbReference type="EMBL" id="RNF00383.1"/>
    </source>
</evidence>
<dbReference type="GO" id="GO:0004674">
    <property type="term" value="F:protein serine/threonine kinase activity"/>
    <property type="evidence" value="ECO:0007669"/>
    <property type="project" value="UniProtKB-KW"/>
</dbReference>
<dbReference type="OMA" id="KRANCEC"/>
<gene>
    <name evidence="9" type="ORF">TraAM80_07641</name>
</gene>
<keyword evidence="6" id="KW-0067">ATP-binding</keyword>
<keyword evidence="2" id="KW-0723">Serine/threonine-protein kinase</keyword>
<dbReference type="AlphaFoldDB" id="A0A3R7K1Y6"/>
<dbReference type="InterPro" id="IPR000719">
    <property type="entry name" value="Prot_kinase_dom"/>
</dbReference>
<comment type="caution">
    <text evidence="9">The sequence shown here is derived from an EMBL/GenBank/DDBJ whole genome shotgun (WGS) entry which is preliminary data.</text>
</comment>
<dbReference type="GO" id="GO:0005524">
    <property type="term" value="F:ATP binding"/>
    <property type="evidence" value="ECO:0007669"/>
    <property type="project" value="UniProtKB-KW"/>
</dbReference>
<dbReference type="Proteomes" id="UP000283634">
    <property type="component" value="Unassembled WGS sequence"/>
</dbReference>
<feature type="region of interest" description="Disordered" evidence="7">
    <location>
        <begin position="1"/>
        <end position="30"/>
    </location>
</feature>
<dbReference type="InterPro" id="IPR008271">
    <property type="entry name" value="Ser/Thr_kinase_AS"/>
</dbReference>
<dbReference type="OrthoDB" id="5979581at2759"/>
<name>A0A3R7K1Y6_TRYRA</name>
<reference evidence="9 10" key="1">
    <citation type="journal article" date="2018" name="BMC Genomics">
        <title>Genomic comparison of Trypanosoma conorhini and Trypanosoma rangeli to Trypanosoma cruzi strains of high and low virulence.</title>
        <authorList>
            <person name="Bradwell K.R."/>
            <person name="Koparde V.N."/>
            <person name="Matveyev A.V."/>
            <person name="Serrano M.G."/>
            <person name="Alves J.M."/>
            <person name="Parikh H."/>
            <person name="Huang B."/>
            <person name="Lee V."/>
            <person name="Espinosa-Alvarez O."/>
            <person name="Ortiz P.A."/>
            <person name="Costa-Martins A.G."/>
            <person name="Teixeira M.M."/>
            <person name="Buck G.A."/>
        </authorList>
    </citation>
    <scope>NUCLEOTIDE SEQUENCE [LARGE SCALE GENOMIC DNA]</scope>
    <source>
        <strain evidence="9 10">AM80</strain>
    </source>
</reference>
<keyword evidence="10" id="KW-1185">Reference proteome</keyword>
<dbReference type="EMBL" id="MKGL01000329">
    <property type="protein sequence ID" value="RNF00383.1"/>
    <property type="molecule type" value="Genomic_DNA"/>
</dbReference>
<evidence type="ECO:0000256" key="3">
    <source>
        <dbReference type="ARBA" id="ARBA00022679"/>
    </source>
</evidence>
<feature type="region of interest" description="Disordered" evidence="7">
    <location>
        <begin position="642"/>
        <end position="667"/>
    </location>
</feature>
<dbReference type="Pfam" id="PF00069">
    <property type="entry name" value="Pkinase"/>
    <property type="match status" value="1"/>
</dbReference>
<feature type="domain" description="Protein kinase" evidence="8">
    <location>
        <begin position="90"/>
        <end position="378"/>
    </location>
</feature>
<dbReference type="EC" id="2.7.11.1" evidence="1"/>
<evidence type="ECO:0000256" key="4">
    <source>
        <dbReference type="ARBA" id="ARBA00022741"/>
    </source>
</evidence>
<evidence type="ECO:0000259" key="8">
    <source>
        <dbReference type="PROSITE" id="PS50011"/>
    </source>
</evidence>
<dbReference type="GeneID" id="40331574"/>
<feature type="compositionally biased region" description="Basic and acidic residues" evidence="7">
    <location>
        <begin position="615"/>
        <end position="626"/>
    </location>
</feature>
<evidence type="ECO:0000256" key="7">
    <source>
        <dbReference type="SAM" id="MobiDB-lite"/>
    </source>
</evidence>
<dbReference type="Gene3D" id="1.10.510.10">
    <property type="entry name" value="Transferase(Phosphotransferase) domain 1"/>
    <property type="match status" value="1"/>
</dbReference>
<dbReference type="SMART" id="SM00220">
    <property type="entry name" value="S_TKc"/>
    <property type="match status" value="1"/>
</dbReference>
<proteinExistence type="predicted"/>
<organism evidence="9 10">
    <name type="scientific">Trypanosoma rangeli</name>
    <dbReference type="NCBI Taxonomy" id="5698"/>
    <lineage>
        <taxon>Eukaryota</taxon>
        <taxon>Discoba</taxon>
        <taxon>Euglenozoa</taxon>
        <taxon>Kinetoplastea</taxon>
        <taxon>Metakinetoplastina</taxon>
        <taxon>Trypanosomatida</taxon>
        <taxon>Trypanosomatidae</taxon>
        <taxon>Trypanosoma</taxon>
        <taxon>Herpetosoma</taxon>
    </lineage>
</organism>
<keyword evidence="3 9" id="KW-0808">Transferase</keyword>
<evidence type="ECO:0000256" key="1">
    <source>
        <dbReference type="ARBA" id="ARBA00012513"/>
    </source>
</evidence>
<dbReference type="FunFam" id="1.10.510.10:FF:001706">
    <property type="entry name" value="Protein kinase, putative"/>
    <property type="match status" value="1"/>
</dbReference>
<dbReference type="CDD" id="cd14017">
    <property type="entry name" value="STKc_TTBK"/>
    <property type="match status" value="1"/>
</dbReference>
<keyword evidence="4" id="KW-0547">Nucleotide-binding</keyword>